<evidence type="ECO:0000256" key="1">
    <source>
        <dbReference type="SAM" id="Phobius"/>
    </source>
</evidence>
<keyword evidence="1" id="KW-1133">Transmembrane helix</keyword>
<organism evidence="2 3">
    <name type="scientific">Priapulus caudatus</name>
    <name type="common">Priapulid worm</name>
    <dbReference type="NCBI Taxonomy" id="37621"/>
    <lineage>
        <taxon>Eukaryota</taxon>
        <taxon>Metazoa</taxon>
        <taxon>Ecdysozoa</taxon>
        <taxon>Scalidophora</taxon>
        <taxon>Priapulida</taxon>
        <taxon>Priapulimorpha</taxon>
        <taxon>Priapulimorphida</taxon>
        <taxon>Priapulidae</taxon>
        <taxon>Priapulus</taxon>
    </lineage>
</organism>
<reference evidence="3" key="1">
    <citation type="submission" date="2025-08" db="UniProtKB">
        <authorList>
            <consortium name="RefSeq"/>
        </authorList>
    </citation>
    <scope>IDENTIFICATION</scope>
</reference>
<keyword evidence="1" id="KW-0812">Transmembrane</keyword>
<protein>
    <submittedName>
        <fullName evidence="3">Uncharacterized protein LOC106817837</fullName>
    </submittedName>
</protein>
<name>A0ABM1F0Q6_PRICU</name>
<dbReference type="RefSeq" id="XP_014678027.1">
    <property type="nucleotide sequence ID" value="XM_014822541.1"/>
</dbReference>
<feature type="transmembrane region" description="Helical" evidence="1">
    <location>
        <begin position="85"/>
        <end position="105"/>
    </location>
</feature>
<dbReference type="GeneID" id="106817837"/>
<keyword evidence="2" id="KW-1185">Reference proteome</keyword>
<sequence length="125" mass="14008">MACIIFPYRFARAPFETSLEPMAWTVQKNNTIFPLLNRQIRTIIETGLLQKWGAQVLDNRIDACSETDAASVAARQISLRQMLPVFVMLFAGVAAGLLLLLAEIVGKQLKHRRAQTNVLSLPKAW</sequence>
<proteinExistence type="predicted"/>
<keyword evidence="1" id="KW-0472">Membrane</keyword>
<accession>A0ABM1F0Q6</accession>
<gene>
    <name evidence="3" type="primary">LOC106817837</name>
</gene>
<evidence type="ECO:0000313" key="3">
    <source>
        <dbReference type="RefSeq" id="XP_014678027.1"/>
    </source>
</evidence>
<evidence type="ECO:0000313" key="2">
    <source>
        <dbReference type="Proteomes" id="UP000695022"/>
    </source>
</evidence>
<dbReference type="Proteomes" id="UP000695022">
    <property type="component" value="Unplaced"/>
</dbReference>